<accession>A0ABQ1ZXI9</accession>
<feature type="signal peptide" evidence="2">
    <location>
        <begin position="1"/>
        <end position="29"/>
    </location>
</feature>
<feature type="domain" description="SLH" evidence="3">
    <location>
        <begin position="493"/>
        <end position="550"/>
    </location>
</feature>
<dbReference type="Pfam" id="PF02230">
    <property type="entry name" value="Abhydrolase_2"/>
    <property type="match status" value="1"/>
</dbReference>
<keyword evidence="5" id="KW-1185">Reference proteome</keyword>
<organism evidence="4 5">
    <name type="scientific">Saccharibacillus endophyticus</name>
    <dbReference type="NCBI Taxonomy" id="2060666"/>
    <lineage>
        <taxon>Bacteria</taxon>
        <taxon>Bacillati</taxon>
        <taxon>Bacillota</taxon>
        <taxon>Bacilli</taxon>
        <taxon>Bacillales</taxon>
        <taxon>Paenibacillaceae</taxon>
        <taxon>Saccharibacillus</taxon>
    </lineage>
</organism>
<dbReference type="Pfam" id="PF00395">
    <property type="entry name" value="SLH"/>
    <property type="match status" value="2"/>
</dbReference>
<dbReference type="PANTHER" id="PTHR43037">
    <property type="entry name" value="UNNAMED PRODUCT-RELATED"/>
    <property type="match status" value="1"/>
</dbReference>
<keyword evidence="1 2" id="KW-0732">Signal</keyword>
<dbReference type="RefSeq" id="WP_172244476.1">
    <property type="nucleotide sequence ID" value="NZ_BMDD01000003.1"/>
</dbReference>
<comment type="caution">
    <text evidence="4">The sequence shown here is derived from an EMBL/GenBank/DDBJ whole genome shotgun (WGS) entry which is preliminary data.</text>
</comment>
<dbReference type="Proteomes" id="UP000605427">
    <property type="component" value="Unassembled WGS sequence"/>
</dbReference>
<dbReference type="Gene3D" id="3.40.50.1820">
    <property type="entry name" value="alpha/beta hydrolase"/>
    <property type="match status" value="1"/>
</dbReference>
<dbReference type="InterPro" id="IPR029058">
    <property type="entry name" value="AB_hydrolase_fold"/>
</dbReference>
<dbReference type="InterPro" id="IPR001119">
    <property type="entry name" value="SLH_dom"/>
</dbReference>
<dbReference type="EMBL" id="BMDD01000003">
    <property type="protein sequence ID" value="GGH80154.1"/>
    <property type="molecule type" value="Genomic_DNA"/>
</dbReference>
<proteinExistence type="predicted"/>
<evidence type="ECO:0000256" key="2">
    <source>
        <dbReference type="SAM" id="SignalP"/>
    </source>
</evidence>
<evidence type="ECO:0000256" key="1">
    <source>
        <dbReference type="ARBA" id="ARBA00022729"/>
    </source>
</evidence>
<dbReference type="InterPro" id="IPR003140">
    <property type="entry name" value="PLipase/COase/thioEstase"/>
</dbReference>
<name>A0ABQ1ZXI9_9BACL</name>
<evidence type="ECO:0000313" key="5">
    <source>
        <dbReference type="Proteomes" id="UP000605427"/>
    </source>
</evidence>
<feature type="chain" id="PRO_5046536208" description="SLH domain-containing protein" evidence="2">
    <location>
        <begin position="30"/>
        <end position="550"/>
    </location>
</feature>
<dbReference type="PROSITE" id="PS51272">
    <property type="entry name" value="SLH"/>
    <property type="match status" value="2"/>
</dbReference>
<dbReference type="InterPro" id="IPR050955">
    <property type="entry name" value="Plant_Biomass_Hydrol_Est"/>
</dbReference>
<evidence type="ECO:0000259" key="3">
    <source>
        <dbReference type="PROSITE" id="PS51272"/>
    </source>
</evidence>
<protein>
    <recommendedName>
        <fullName evidence="3">SLH domain-containing protein</fullName>
    </recommendedName>
</protein>
<dbReference type="SUPFAM" id="SSF53474">
    <property type="entry name" value="alpha/beta-Hydrolases"/>
    <property type="match status" value="1"/>
</dbReference>
<reference evidence="5" key="1">
    <citation type="journal article" date="2019" name="Int. J. Syst. Evol. Microbiol.">
        <title>The Global Catalogue of Microorganisms (GCM) 10K type strain sequencing project: providing services to taxonomists for standard genome sequencing and annotation.</title>
        <authorList>
            <consortium name="The Broad Institute Genomics Platform"/>
            <consortium name="The Broad Institute Genome Sequencing Center for Infectious Disease"/>
            <person name="Wu L."/>
            <person name="Ma J."/>
        </authorList>
    </citation>
    <scope>NUCLEOTIDE SEQUENCE [LARGE SCALE GENOMIC DNA]</scope>
    <source>
        <strain evidence="5">CCM 8702</strain>
    </source>
</reference>
<gene>
    <name evidence="4" type="ORF">GCM10007362_28030</name>
</gene>
<sequence length="550" mass="59738">MKKRTGLTLIAALALGGVPLGGATPGANAAETNAAAKSLQITAHTYIGDAGRMAESFELVLPANSSYTGLQASDFDITGNYDGYPLNAAGEIVQEEYEDDGIQLTRDGNVLSMTVKPFKYPGGYVSDFAVVNKRYPELSFSAEQVSEVETRTVDDFEAGNITGTNGESLTYQLKLSESTKAQPLVVWLHGGGEVGTDNFKQLTENRGATVWTESGYDTSVLAVQFPENYGWKIYDNTEELTRMQNFFEVQVELIDRLVSEGKVDPQRIYVVGPSSGGGGTFRFLMQYPNKFAGAIAIAAKDTIADYEGSVDAFKQELKDITDTPVWIVHAENDPTTDSRTSTLAYQALAEMGAAHAKLTLYDDAFMDAGRFYGGMKHWSWVPVFNDKEMLEWLFAQKNQQFARPVTLEKDASVTREDLARVLAQRLNLEEVRGTSIYADTADSFHDLAIRQSSAAGVMQGVGGDRFAPDLAVTRAQLAVLADRVLGDEDEADAASAYTDVPTSYWAAKAIAHATSEEIMQGTSPNTFEPNRLVTGAEVEAVLEKLAAAKQ</sequence>
<dbReference type="PANTHER" id="PTHR43037:SF1">
    <property type="entry name" value="BLL1128 PROTEIN"/>
    <property type="match status" value="1"/>
</dbReference>
<feature type="domain" description="SLH" evidence="3">
    <location>
        <begin position="432"/>
        <end position="492"/>
    </location>
</feature>
<evidence type="ECO:0000313" key="4">
    <source>
        <dbReference type="EMBL" id="GGH80154.1"/>
    </source>
</evidence>